<evidence type="ECO:0000313" key="2">
    <source>
        <dbReference type="EMBL" id="OZG60830.1"/>
    </source>
</evidence>
<dbReference type="AlphaFoldDB" id="A0A261FNR5"/>
<dbReference type="EMBL" id="MWWW01000005">
    <property type="protein sequence ID" value="OZG60830.1"/>
    <property type="molecule type" value="Genomic_DNA"/>
</dbReference>
<feature type="transmembrane region" description="Helical" evidence="1">
    <location>
        <begin position="192"/>
        <end position="213"/>
    </location>
</feature>
<dbReference type="OrthoDB" id="3261041at2"/>
<feature type="transmembrane region" description="Helical" evidence="1">
    <location>
        <begin position="120"/>
        <end position="148"/>
    </location>
</feature>
<evidence type="ECO:0000256" key="1">
    <source>
        <dbReference type="SAM" id="Phobius"/>
    </source>
</evidence>
<feature type="transmembrane region" description="Helical" evidence="1">
    <location>
        <begin position="326"/>
        <end position="343"/>
    </location>
</feature>
<feature type="transmembrane region" description="Helical" evidence="1">
    <location>
        <begin position="429"/>
        <end position="455"/>
    </location>
</feature>
<dbReference type="RefSeq" id="WP_094667146.1">
    <property type="nucleotide sequence ID" value="NZ_MWWW01000005.1"/>
</dbReference>
<feature type="transmembrane region" description="Helical" evidence="1">
    <location>
        <begin position="349"/>
        <end position="369"/>
    </location>
</feature>
<feature type="transmembrane region" description="Helical" evidence="1">
    <location>
        <begin position="74"/>
        <end position="99"/>
    </location>
</feature>
<dbReference type="Proteomes" id="UP000216871">
    <property type="component" value="Unassembled WGS sequence"/>
</dbReference>
<feature type="transmembrane region" description="Helical" evidence="1">
    <location>
        <begin position="508"/>
        <end position="530"/>
    </location>
</feature>
<feature type="transmembrane region" description="Helical" evidence="1">
    <location>
        <begin position="30"/>
        <end position="54"/>
    </location>
</feature>
<keyword evidence="1" id="KW-1133">Transmembrane helix</keyword>
<keyword evidence="1" id="KW-0812">Transmembrane</keyword>
<feature type="transmembrane region" description="Helical" evidence="1">
    <location>
        <begin position="476"/>
        <end position="502"/>
    </location>
</feature>
<feature type="transmembrane region" description="Helical" evidence="1">
    <location>
        <begin position="396"/>
        <end position="417"/>
    </location>
</feature>
<keyword evidence="3" id="KW-1185">Reference proteome</keyword>
<keyword evidence="1" id="KW-0472">Membrane</keyword>
<feature type="transmembrane region" description="Helical" evidence="1">
    <location>
        <begin position="154"/>
        <end position="180"/>
    </location>
</feature>
<accession>A0A261FNR5</accession>
<comment type="caution">
    <text evidence="2">The sequence shown here is derived from an EMBL/GenBank/DDBJ whole genome shotgun (WGS) entry which is preliminary data.</text>
</comment>
<feature type="transmembrane region" description="Helical" evidence="1">
    <location>
        <begin position="256"/>
        <end position="278"/>
    </location>
</feature>
<gene>
    <name evidence="2" type="ORF">BMYO_0627</name>
</gene>
<name>A0A261FNR5_9BIFI</name>
<proteinExistence type="predicted"/>
<evidence type="ECO:0000313" key="3">
    <source>
        <dbReference type="Proteomes" id="UP000216871"/>
    </source>
</evidence>
<protein>
    <submittedName>
        <fullName evidence="2">ABC transporter permease</fullName>
    </submittedName>
</protein>
<sequence>MIATARTLVRLRWALTWAALRKSVWQTVGYIMAMMLGLVAIASTAVVALAVGLLPPSAQLRPGEPPINIFGPSGVVNIAVVFLGASLTLMVGVVQLMLLGEGSTMNPQKFALYGIPDRELQFGLLASGLSGVPAITGLICFMVWAFAYRAMGPAAVVAALIAAPLTVITMMSLSKLLLALSTTLITSKRGKGVFYIVVILLFITACQIPNILVSNGGVSDFDPESLKPVMQVMAWTPLAAAFQIPFDAASGSPLVLLGRVAVLVATWVVCFAGCTWCLRHERLTTGAATRTVTAKGIGAFGWMPDSVSGAVSARLVTYLRRDPRQAMLFAMPVFFAVIFGLQSRGESMMVWQALIWSGWMLSIAESNGLSYDGRGFTMQVIAGVRGIDDRRGRARVYVLIATVYLTVLAIAIAVFTGDWSDPEHRLIGVLFWAIGLAEAFCGLGMAEVTSCVLMYPVPSMDKPFSSPQGRAVAQGFFPFAYLFGSLLLLLPTGIVAIVLVAIGEISFSYWVLIPVALANGVVMLVLGTWIGGKLLDARMLSIVSTLDSFASLQH</sequence>
<organism evidence="2 3">
    <name type="scientific">Bifidobacterium myosotis</name>
    <dbReference type="NCBI Taxonomy" id="1630166"/>
    <lineage>
        <taxon>Bacteria</taxon>
        <taxon>Bacillati</taxon>
        <taxon>Actinomycetota</taxon>
        <taxon>Actinomycetes</taxon>
        <taxon>Bifidobacteriales</taxon>
        <taxon>Bifidobacteriaceae</taxon>
        <taxon>Bifidobacterium</taxon>
    </lineage>
</organism>
<reference evidence="2 3" key="1">
    <citation type="journal article" date="2017" name="BMC Genomics">
        <title>Comparative genomic and phylogenomic analyses of the Bifidobacteriaceae family.</title>
        <authorList>
            <person name="Lugli G.A."/>
            <person name="Milani C."/>
            <person name="Turroni F."/>
            <person name="Duranti S."/>
            <person name="Mancabelli L."/>
            <person name="Mangifesta M."/>
            <person name="Ferrario C."/>
            <person name="Modesto M."/>
            <person name="Mattarelli P."/>
            <person name="Jiri K."/>
            <person name="van Sinderen D."/>
            <person name="Ventura M."/>
        </authorList>
    </citation>
    <scope>NUCLEOTIDE SEQUENCE [LARGE SCALE GENOMIC DNA]</scope>
    <source>
        <strain evidence="2 3">DSM 100196</strain>
    </source>
</reference>